<evidence type="ECO:0000256" key="1">
    <source>
        <dbReference type="ARBA" id="ARBA00004370"/>
    </source>
</evidence>
<accession>A0ABM1RW55</accession>
<organism evidence="7 8">
    <name type="scientific">Limulus polyphemus</name>
    <name type="common">Atlantic horseshoe crab</name>
    <dbReference type="NCBI Taxonomy" id="6850"/>
    <lineage>
        <taxon>Eukaryota</taxon>
        <taxon>Metazoa</taxon>
        <taxon>Ecdysozoa</taxon>
        <taxon>Arthropoda</taxon>
        <taxon>Chelicerata</taxon>
        <taxon>Merostomata</taxon>
        <taxon>Xiphosura</taxon>
        <taxon>Limulidae</taxon>
        <taxon>Limulus</taxon>
    </lineage>
</organism>
<keyword evidence="4" id="KW-1133">Transmembrane helix</keyword>
<evidence type="ECO:0000256" key="5">
    <source>
        <dbReference type="ARBA" id="ARBA00023136"/>
    </source>
</evidence>
<dbReference type="RefSeq" id="XP_022235610.1">
    <property type="nucleotide sequence ID" value="XM_022379902.1"/>
</dbReference>
<evidence type="ECO:0000256" key="2">
    <source>
        <dbReference type="ARBA" id="ARBA00022692"/>
    </source>
</evidence>
<evidence type="ECO:0000256" key="4">
    <source>
        <dbReference type="ARBA" id="ARBA00022989"/>
    </source>
</evidence>
<sequence>MIVAFSRKFCLDGSGSRDFGNHQGSLSYRWSCSIDGQIGCYESGSGGSRLEDVLKNEVFSPVMCVPGGLLPPARYTFTLLVFKGGRQDMVSVMVSIFPDDKIRTPVTKGKFRKEINPLELQKIRLETSDLTSFLYIILVKRLKSCYTYIPSYFLKTDDIIEVSLWLPPRCLVPDSLYVYGFITFTNVHTEITTRKVPRPGLLHVTPTSGVALFTKFTLDATRGWAAEESLYPLSYYFSYAFPESPDISWPLGAISHDIPALNDVRLPCGSSCRAMALLGSFIKSLWVTNSFSVAFETELGKLVDVVVIGAAQRFRQTQPYSTDEVDDQGAPVPSSMIKMVEMVLSIEKLHFEVNRKSTEREKTNGHLRRMEVLLTTTCKRRSQIPMTVTLPYMDIGIVSVNLVSRYYIYDINSKPIEQLRLPVHPLLTLEDTRCWQQCVSYIKYSINFVRKHMQWLMPLDKILLSPVVFSNIKSCSLNSEQRLASTRLKFPLTPEQSRNYTRCYSWIEHAVNLKPCETKFVQETIICVCDTLANSYMGLFEDDEHLNNGNVQSITDISGVVATEVTCVIHPAIDFGSEVHEMFEASLRHQIARALEINVTRILGLDLLPSMITFLNDLKHVYISD</sequence>
<reference evidence="8" key="1">
    <citation type="submission" date="2025-08" db="UniProtKB">
        <authorList>
            <consortium name="RefSeq"/>
        </authorList>
    </citation>
    <scope>IDENTIFICATION</scope>
    <source>
        <tissue evidence="8">Muscle</tissue>
    </source>
</reference>
<dbReference type="GeneID" id="111083395"/>
<evidence type="ECO:0000313" key="7">
    <source>
        <dbReference type="Proteomes" id="UP000694941"/>
    </source>
</evidence>
<protein>
    <submittedName>
        <fullName evidence="8">Uncharacterized protein LOC111083395</fullName>
    </submittedName>
</protein>
<keyword evidence="2" id="KW-0812">Transmembrane</keyword>
<feature type="domain" description="PKD/REJ-like" evidence="6">
    <location>
        <begin position="189"/>
        <end position="241"/>
    </location>
</feature>
<gene>
    <name evidence="8" type="primary">LOC111083395</name>
</gene>
<evidence type="ECO:0000259" key="6">
    <source>
        <dbReference type="Pfam" id="PF02010"/>
    </source>
</evidence>
<dbReference type="Proteomes" id="UP000694941">
    <property type="component" value="Unplaced"/>
</dbReference>
<keyword evidence="7" id="KW-1185">Reference proteome</keyword>
<proteinExistence type="predicted"/>
<name>A0ABM1RW55_LIMPO</name>
<dbReference type="Pfam" id="PF02010">
    <property type="entry name" value="REJ"/>
    <property type="match status" value="1"/>
</dbReference>
<keyword evidence="5" id="KW-0472">Membrane</keyword>
<keyword evidence="3" id="KW-0677">Repeat</keyword>
<dbReference type="InterPro" id="IPR002859">
    <property type="entry name" value="PKD/REJ-like"/>
</dbReference>
<evidence type="ECO:0000256" key="3">
    <source>
        <dbReference type="ARBA" id="ARBA00022737"/>
    </source>
</evidence>
<evidence type="ECO:0000313" key="8">
    <source>
        <dbReference type="RefSeq" id="XP_022235610.1"/>
    </source>
</evidence>
<comment type="subcellular location">
    <subcellularLocation>
        <location evidence="1">Membrane</location>
    </subcellularLocation>
</comment>
<dbReference type="PANTHER" id="PTHR46730">
    <property type="entry name" value="POLYCYSTIN-1"/>
    <property type="match status" value="1"/>
</dbReference>
<dbReference type="PANTHER" id="PTHR46730:SF1">
    <property type="entry name" value="PLAT DOMAIN-CONTAINING PROTEIN"/>
    <property type="match status" value="1"/>
</dbReference>